<sequence>MWLIIVLLLFILIDVVRLHKKIDKLNAHLNPVSPPPTDDEIEKMLTSKNTNYEK</sequence>
<comment type="caution">
    <text evidence="2">The sequence shown here is derived from an EMBL/GenBank/DDBJ whole genome shotgun (WGS) entry which is preliminary data.</text>
</comment>
<dbReference type="Proteomes" id="UP000018949">
    <property type="component" value="Unassembled WGS sequence"/>
</dbReference>
<gene>
    <name evidence="2" type="ORF">JCM21738_1122</name>
</gene>
<feature type="region of interest" description="Disordered" evidence="1">
    <location>
        <begin position="31"/>
        <end position="54"/>
    </location>
</feature>
<dbReference type="AlphaFoldDB" id="W4RJW7"/>
<evidence type="ECO:0000256" key="1">
    <source>
        <dbReference type="SAM" id="MobiDB-lite"/>
    </source>
</evidence>
<evidence type="ECO:0000313" key="3">
    <source>
        <dbReference type="Proteomes" id="UP000018949"/>
    </source>
</evidence>
<dbReference type="EMBL" id="BAUW01000008">
    <property type="protein sequence ID" value="GAE44412.1"/>
    <property type="molecule type" value="Genomic_DNA"/>
</dbReference>
<reference evidence="2 3" key="1">
    <citation type="submission" date="2013-12" db="EMBL/GenBank/DDBJ databases">
        <title>NBRP : Genome information of microbial organism related human and environment.</title>
        <authorList>
            <person name="Hattori M."/>
            <person name="Oshima K."/>
            <person name="Inaba H."/>
            <person name="Suda W."/>
            <person name="Sakamoto M."/>
            <person name="Iino T."/>
            <person name="Kitahara M."/>
            <person name="Oshida Y."/>
            <person name="Iida T."/>
            <person name="Kudo T."/>
            <person name="Itoh T."/>
            <person name="Ahmed I."/>
            <person name="Ohkuma M."/>
        </authorList>
    </citation>
    <scope>NUCLEOTIDE SEQUENCE [LARGE SCALE GENOMIC DNA]</scope>
    <source>
        <strain evidence="2 3">JCM 21738</strain>
    </source>
</reference>
<accession>W4RJW7</accession>
<evidence type="ECO:0000313" key="2">
    <source>
        <dbReference type="EMBL" id="GAE44412.1"/>
    </source>
</evidence>
<proteinExistence type="predicted"/>
<organism evidence="2 3">
    <name type="scientific">Mesobacillus boroniphilus JCM 21738</name>
    <dbReference type="NCBI Taxonomy" id="1294265"/>
    <lineage>
        <taxon>Bacteria</taxon>
        <taxon>Bacillati</taxon>
        <taxon>Bacillota</taxon>
        <taxon>Bacilli</taxon>
        <taxon>Bacillales</taxon>
        <taxon>Bacillaceae</taxon>
        <taxon>Mesobacillus</taxon>
    </lineage>
</organism>
<keyword evidence="3" id="KW-1185">Reference proteome</keyword>
<protein>
    <submittedName>
        <fullName evidence="2">Uncharacterized protein</fullName>
    </submittedName>
</protein>
<name>W4RJW7_9BACI</name>